<dbReference type="SUPFAM" id="SSF46689">
    <property type="entry name" value="Homeodomain-like"/>
    <property type="match status" value="1"/>
</dbReference>
<feature type="domain" description="Myb-like" evidence="10">
    <location>
        <begin position="9"/>
        <end position="61"/>
    </location>
</feature>
<feature type="domain" description="HTH myb-type" evidence="11">
    <location>
        <begin position="9"/>
        <end position="61"/>
    </location>
</feature>
<dbReference type="SMART" id="SM00717">
    <property type="entry name" value="SANT"/>
    <property type="match status" value="2"/>
</dbReference>
<keyword evidence="4" id="KW-0238">DNA-binding</keyword>
<dbReference type="AlphaFoldDB" id="A0A896WAQ4"/>
<dbReference type="CDD" id="cd00167">
    <property type="entry name" value="SANT"/>
    <property type="match status" value="2"/>
</dbReference>
<evidence type="ECO:0000256" key="2">
    <source>
        <dbReference type="ARBA" id="ARBA00022737"/>
    </source>
</evidence>
<dbReference type="PANTHER" id="PTHR47999">
    <property type="entry name" value="TRANSCRIPTION FACTOR MYB8-RELATED-RELATED"/>
    <property type="match status" value="1"/>
</dbReference>
<evidence type="ECO:0000256" key="1">
    <source>
        <dbReference type="ARBA" id="ARBA00004123"/>
    </source>
</evidence>
<evidence type="ECO:0000259" key="11">
    <source>
        <dbReference type="PROSITE" id="PS51294"/>
    </source>
</evidence>
<dbReference type="EMBL" id="MW302385">
    <property type="protein sequence ID" value="QSD99539.1"/>
    <property type="molecule type" value="Genomic_DNA"/>
</dbReference>
<evidence type="ECO:0000256" key="4">
    <source>
        <dbReference type="ARBA" id="ARBA00023125"/>
    </source>
</evidence>
<gene>
    <name evidence="12" type="primary">EVM0024907.1</name>
</gene>
<dbReference type="PROSITE" id="PS50090">
    <property type="entry name" value="MYB_LIKE"/>
    <property type="match status" value="2"/>
</dbReference>
<dbReference type="InterPro" id="IPR001005">
    <property type="entry name" value="SANT/Myb"/>
</dbReference>
<dbReference type="GO" id="GO:0003677">
    <property type="term" value="F:DNA binding"/>
    <property type="evidence" value="ECO:0007669"/>
    <property type="project" value="UniProtKB-KW"/>
</dbReference>
<proteinExistence type="predicted"/>
<dbReference type="PANTHER" id="PTHR47999:SF96">
    <property type="entry name" value="TRANSCRIPTION REPRESSOR MYB6-LIKE"/>
    <property type="match status" value="1"/>
</dbReference>
<evidence type="ECO:0000256" key="7">
    <source>
        <dbReference type="ARBA" id="ARBA00023242"/>
    </source>
</evidence>
<dbReference type="InterPro" id="IPR009057">
    <property type="entry name" value="Homeodomain-like_sf"/>
</dbReference>
<dbReference type="InterPro" id="IPR015495">
    <property type="entry name" value="Myb_TF_plants"/>
</dbReference>
<feature type="domain" description="HTH myb-type" evidence="11">
    <location>
        <begin position="62"/>
        <end position="116"/>
    </location>
</feature>
<evidence type="ECO:0000256" key="5">
    <source>
        <dbReference type="ARBA" id="ARBA00023159"/>
    </source>
</evidence>
<evidence type="ECO:0000313" key="12">
    <source>
        <dbReference type="EMBL" id="QSD99539.1"/>
    </source>
</evidence>
<protein>
    <recommendedName>
        <fullName evidence="8">Myb-related protein 123</fullName>
    </recommendedName>
</protein>
<name>A0A896WAQ4_MELAB</name>
<keyword evidence="6" id="KW-0804">Transcription</keyword>
<keyword evidence="7" id="KW-0539">Nucleus</keyword>
<keyword evidence="3" id="KW-0805">Transcription regulation</keyword>
<organism evidence="12">
    <name type="scientific">Melilotus albus</name>
    <name type="common">White sweet clover</name>
    <name type="synonym">Melilotus officinalis subsp. albus</name>
    <dbReference type="NCBI Taxonomy" id="47082"/>
    <lineage>
        <taxon>Eukaryota</taxon>
        <taxon>Viridiplantae</taxon>
        <taxon>Streptophyta</taxon>
        <taxon>Embryophyta</taxon>
        <taxon>Tracheophyta</taxon>
        <taxon>Spermatophyta</taxon>
        <taxon>Magnoliopsida</taxon>
        <taxon>eudicotyledons</taxon>
        <taxon>Gunneridae</taxon>
        <taxon>Pentapetalae</taxon>
        <taxon>rosids</taxon>
        <taxon>fabids</taxon>
        <taxon>Fabales</taxon>
        <taxon>Fabaceae</taxon>
        <taxon>Papilionoideae</taxon>
        <taxon>50 kb inversion clade</taxon>
        <taxon>NPAAA clade</taxon>
        <taxon>Hologalegina</taxon>
        <taxon>IRL clade</taxon>
        <taxon>Trifolieae</taxon>
        <taxon>Melilotus</taxon>
    </lineage>
</organism>
<dbReference type="Gene3D" id="1.10.10.60">
    <property type="entry name" value="Homeodomain-like"/>
    <property type="match status" value="2"/>
</dbReference>
<dbReference type="InterPro" id="IPR017930">
    <property type="entry name" value="Myb_dom"/>
</dbReference>
<accession>A0A896WAQ4</accession>
<evidence type="ECO:0000256" key="8">
    <source>
        <dbReference type="ARBA" id="ARBA00083772"/>
    </source>
</evidence>
<evidence type="ECO:0000256" key="3">
    <source>
        <dbReference type="ARBA" id="ARBA00023015"/>
    </source>
</evidence>
<keyword evidence="2" id="KW-0677">Repeat</keyword>
<feature type="region of interest" description="Disordered" evidence="9">
    <location>
        <begin position="115"/>
        <end position="148"/>
    </location>
</feature>
<dbReference type="PROSITE" id="PS51294">
    <property type="entry name" value="HTH_MYB"/>
    <property type="match status" value="2"/>
</dbReference>
<reference evidence="12" key="1">
    <citation type="journal article" name="Plants (Basel)">
        <title>NAC and MYB Families and Lignin Biosynthesis-Related Members Identification and Expression Analysis in Melilotus albus.</title>
        <authorList>
            <person name="Chen L."/>
            <person name="Wu F."/>
            <person name="Zhang J."/>
        </authorList>
    </citation>
    <scope>NUCLEOTIDE SEQUENCE</scope>
</reference>
<feature type="compositionally biased region" description="Polar residues" evidence="9">
    <location>
        <begin position="121"/>
        <end position="148"/>
    </location>
</feature>
<dbReference type="FunFam" id="1.10.10.60:FF:000302">
    <property type="entry name" value="Transcription factor TT2"/>
    <property type="match status" value="1"/>
</dbReference>
<evidence type="ECO:0000256" key="6">
    <source>
        <dbReference type="ARBA" id="ARBA00023163"/>
    </source>
</evidence>
<dbReference type="GO" id="GO:0005634">
    <property type="term" value="C:nucleus"/>
    <property type="evidence" value="ECO:0007669"/>
    <property type="project" value="UniProtKB-SubCell"/>
</dbReference>
<dbReference type="Pfam" id="PF00249">
    <property type="entry name" value="Myb_DNA-binding"/>
    <property type="match status" value="2"/>
</dbReference>
<comment type="subcellular location">
    <subcellularLocation>
        <location evidence="1">Nucleus</location>
    </subcellularLocation>
</comment>
<evidence type="ECO:0000256" key="9">
    <source>
        <dbReference type="SAM" id="MobiDB-lite"/>
    </source>
</evidence>
<keyword evidence="5" id="KW-0010">Activator</keyword>
<feature type="domain" description="Myb-like" evidence="10">
    <location>
        <begin position="62"/>
        <end position="112"/>
    </location>
</feature>
<sequence>MGRSPCCVKEGLNRGAWTAHEDKILTDYIKLHGEGKWRNLPKKAGLRRCGKSCRLRWLNYLRPDIKRGNISSDEEDLIIRLHKLLGNRWSLIAGRLPGRTDNEIKNYWNTNLGKKVKDLQQQKTNNSSPKNGKITQKQNNPKPIMPNSQHVVRTKATKCSKVLFMNSLPNSSPMHNLQNKAEAETNTKPSMLVDGGVASDSMSNNQMGHSNEFLSFPDAKKELSTDLLVGFNMEGDDISLSELLNSDFSTTCNFDYNELLSPCSDQTPMFYDEILKNWTQCNFADETNVRNNLHPFTSFLESSEEVLGE</sequence>
<evidence type="ECO:0000259" key="10">
    <source>
        <dbReference type="PROSITE" id="PS50090"/>
    </source>
</evidence>
<dbReference type="FunFam" id="1.10.10.60:FF:000001">
    <property type="entry name" value="MYB-related transcription factor"/>
    <property type="match status" value="1"/>
</dbReference>